<protein>
    <submittedName>
        <fullName evidence="1">Uncharacterized protein</fullName>
    </submittedName>
</protein>
<accession>A0A7W7PY31</accession>
<dbReference type="Proteomes" id="UP000579523">
    <property type="component" value="Unassembled WGS sequence"/>
</dbReference>
<comment type="caution">
    <text evidence="1">The sequence shown here is derived from an EMBL/GenBank/DDBJ whole genome shotgun (WGS) entry which is preliminary data.</text>
</comment>
<gene>
    <name evidence="1" type="ORF">FHS37_007553</name>
</gene>
<organism evidence="1 2">
    <name type="scientific">Streptomyces griseomycini</name>
    <dbReference type="NCBI Taxonomy" id="66895"/>
    <lineage>
        <taxon>Bacteria</taxon>
        <taxon>Bacillati</taxon>
        <taxon>Actinomycetota</taxon>
        <taxon>Actinomycetes</taxon>
        <taxon>Kitasatosporales</taxon>
        <taxon>Streptomycetaceae</taxon>
        <taxon>Streptomyces</taxon>
    </lineage>
</organism>
<sequence length="162" mass="17277">MSARPQLVRPDDAAIAAAMSRALTALALVILALGDGEHTVNLVAERTDDTCVRGQADLSVGTGPVRLSVLDEDDYAVLRTLLVFALEGSTVRSAVLVATTAAEPRPRACGWTVRGGWLHPMDPAELRQAVPLCPGVPAVRREIYRAPALPQPHDSDEETRHG</sequence>
<dbReference type="RefSeq" id="WP_184829497.1">
    <property type="nucleotide sequence ID" value="NZ_BMTK01000040.1"/>
</dbReference>
<evidence type="ECO:0000313" key="1">
    <source>
        <dbReference type="EMBL" id="MBB4903456.1"/>
    </source>
</evidence>
<evidence type="ECO:0000313" key="2">
    <source>
        <dbReference type="Proteomes" id="UP000579523"/>
    </source>
</evidence>
<reference evidence="1 2" key="1">
    <citation type="submission" date="2020-08" db="EMBL/GenBank/DDBJ databases">
        <title>Genomic Encyclopedia of Type Strains, Phase III (KMG-III): the genomes of soil and plant-associated and newly described type strains.</title>
        <authorList>
            <person name="Whitman W."/>
        </authorList>
    </citation>
    <scope>NUCLEOTIDE SEQUENCE [LARGE SCALE GENOMIC DNA]</scope>
    <source>
        <strain evidence="1 2">CECT 3273</strain>
    </source>
</reference>
<proteinExistence type="predicted"/>
<keyword evidence="2" id="KW-1185">Reference proteome</keyword>
<dbReference type="EMBL" id="JACHJI010000029">
    <property type="protein sequence ID" value="MBB4903456.1"/>
    <property type="molecule type" value="Genomic_DNA"/>
</dbReference>
<dbReference type="AlphaFoldDB" id="A0A7W7PY31"/>
<name>A0A7W7PY31_9ACTN</name>